<dbReference type="Gene3D" id="3.40.50.150">
    <property type="entry name" value="Vaccinia Virus protein VP39"/>
    <property type="match status" value="1"/>
</dbReference>
<evidence type="ECO:0000313" key="3">
    <source>
        <dbReference type="EMBL" id="KAG0266285.1"/>
    </source>
</evidence>
<dbReference type="Pfam" id="PF01170">
    <property type="entry name" value="UPF0020"/>
    <property type="match status" value="1"/>
</dbReference>
<proteinExistence type="predicted"/>
<feature type="region of interest" description="Disordered" evidence="1">
    <location>
        <begin position="279"/>
        <end position="304"/>
    </location>
</feature>
<dbReference type="EMBL" id="JAAAJA010000019">
    <property type="protein sequence ID" value="KAG0266285.1"/>
    <property type="molecule type" value="Genomic_DNA"/>
</dbReference>
<evidence type="ECO:0000313" key="4">
    <source>
        <dbReference type="Proteomes" id="UP000726737"/>
    </source>
</evidence>
<dbReference type="InterPro" id="IPR029063">
    <property type="entry name" value="SAM-dependent_MTases_sf"/>
</dbReference>
<dbReference type="AlphaFoldDB" id="A0A9P6U9D3"/>
<dbReference type="InterPro" id="IPR000241">
    <property type="entry name" value="RlmKL-like_Mtase"/>
</dbReference>
<dbReference type="OrthoDB" id="47730at2759"/>
<dbReference type="Proteomes" id="UP000726737">
    <property type="component" value="Unassembled WGS sequence"/>
</dbReference>
<feature type="domain" description="Ribosomal RNA large subunit methyltransferase K/L-like methyltransferase" evidence="2">
    <location>
        <begin position="326"/>
        <end position="487"/>
    </location>
</feature>
<comment type="caution">
    <text evidence="3">The sequence shown here is derived from an EMBL/GenBank/DDBJ whole genome shotgun (WGS) entry which is preliminary data.</text>
</comment>
<evidence type="ECO:0000256" key="1">
    <source>
        <dbReference type="SAM" id="MobiDB-lite"/>
    </source>
</evidence>
<evidence type="ECO:0000259" key="2">
    <source>
        <dbReference type="Pfam" id="PF01170"/>
    </source>
</evidence>
<dbReference type="SUPFAM" id="SSF53335">
    <property type="entry name" value="S-adenosyl-L-methionine-dependent methyltransferases"/>
    <property type="match status" value="1"/>
</dbReference>
<dbReference type="GO" id="GO:0043527">
    <property type="term" value="C:tRNA methyltransferase complex"/>
    <property type="evidence" value="ECO:0007669"/>
    <property type="project" value="UniProtKB-ARBA"/>
</dbReference>
<dbReference type="PANTHER" id="PTHR14911:SF13">
    <property type="entry name" value="TRNA (GUANINE(6)-N2)-METHYLTRANSFERASE THUMP3"/>
    <property type="match status" value="1"/>
</dbReference>
<feature type="compositionally biased region" description="Polar residues" evidence="1">
    <location>
        <begin position="295"/>
        <end position="304"/>
    </location>
</feature>
<feature type="compositionally biased region" description="Low complexity" evidence="1">
    <location>
        <begin position="81"/>
        <end position="93"/>
    </location>
</feature>
<dbReference type="GO" id="GO:0016423">
    <property type="term" value="F:tRNA (guanine) methyltransferase activity"/>
    <property type="evidence" value="ECO:0007669"/>
    <property type="project" value="TreeGrafter"/>
</dbReference>
<accession>A0A9P6U9D3</accession>
<name>A0A9P6U9D3_9FUNG</name>
<gene>
    <name evidence="3" type="ORF">BG011_002693</name>
</gene>
<protein>
    <recommendedName>
        <fullName evidence="2">Ribosomal RNA large subunit methyltransferase K/L-like methyltransferase domain-containing protein</fullName>
    </recommendedName>
</protein>
<organism evidence="3 4">
    <name type="scientific">Mortierella polycephala</name>
    <dbReference type="NCBI Taxonomy" id="41804"/>
    <lineage>
        <taxon>Eukaryota</taxon>
        <taxon>Fungi</taxon>
        <taxon>Fungi incertae sedis</taxon>
        <taxon>Mucoromycota</taxon>
        <taxon>Mortierellomycotina</taxon>
        <taxon>Mortierellomycetes</taxon>
        <taxon>Mortierellales</taxon>
        <taxon>Mortierellaceae</taxon>
        <taxon>Mortierella</taxon>
    </lineage>
</organism>
<keyword evidence="4" id="KW-1185">Reference proteome</keyword>
<sequence length="522" mass="57736">MEQKSSTQQQDQPHHKIMGLSVDRQDPHLPSVELSLSVLNGLEDVAATKLPRLLVDVAANISYRIGSGYLTISIPRDDPRPSTSSNSDSTSDSAFKGRKTSIAVALVDLVQHPPLPVFAAYVSIGDIVVPHALFKAPKDLLAYAMNGFKHLRTDSIAHNADDTGARIYKDSPATDLGLRWQDALSVLRLVSPAIEERLSRANQESQGSGASDGNSVCFRASFDRGDVQHKGVRSQDLAAALGGLTGDVFPSWKVNLKEFDIEVIGRWIQEDLGEFEFKSPRDQEATHKRARLDSSALSDGQSSQEGLRMQVGMALPLKLSTCPYRFRPMDGRTSLKIEIAYTLLVFAGPKPGDVVVDMCSGVGTIPIVGAAHYPESFFVGFEIVPYNVEKAAQNAREMMERVDKERLLSRPSHSRPSLFLGDAKAVCWRSGSVDLIISDLPWGQRENSHLYNCKLYPRLVKEMIRLLKVNGRAVVVTGERKLLQRQLDAPFARSYLQVVRKREIAIGFKVMVFELLRVCKVE</sequence>
<feature type="region of interest" description="Disordered" evidence="1">
    <location>
        <begin position="74"/>
        <end position="94"/>
    </location>
</feature>
<dbReference type="PANTHER" id="PTHR14911">
    <property type="entry name" value="THUMP DOMAIN-CONTAINING"/>
    <property type="match status" value="1"/>
</dbReference>
<reference evidence="3" key="1">
    <citation type="journal article" date="2020" name="Fungal Divers.">
        <title>Resolving the Mortierellaceae phylogeny through synthesis of multi-gene phylogenetics and phylogenomics.</title>
        <authorList>
            <person name="Vandepol N."/>
            <person name="Liber J."/>
            <person name="Desiro A."/>
            <person name="Na H."/>
            <person name="Kennedy M."/>
            <person name="Barry K."/>
            <person name="Grigoriev I.V."/>
            <person name="Miller A.N."/>
            <person name="O'Donnell K."/>
            <person name="Stajich J.E."/>
            <person name="Bonito G."/>
        </authorList>
    </citation>
    <scope>NUCLEOTIDE SEQUENCE</scope>
    <source>
        <strain evidence="3">KOD948</strain>
    </source>
</reference>
<dbReference type="CDD" id="cd02440">
    <property type="entry name" value="AdoMet_MTases"/>
    <property type="match status" value="1"/>
</dbReference>
<dbReference type="GO" id="GO:0030488">
    <property type="term" value="P:tRNA methylation"/>
    <property type="evidence" value="ECO:0007669"/>
    <property type="project" value="TreeGrafter"/>
</dbReference>